<dbReference type="PROSITE" id="PS51387">
    <property type="entry name" value="FAD_PCMH"/>
    <property type="match status" value="1"/>
</dbReference>
<dbReference type="SMART" id="SM01092">
    <property type="entry name" value="CO_deh_flav_C"/>
    <property type="match status" value="1"/>
</dbReference>
<evidence type="ECO:0000259" key="4">
    <source>
        <dbReference type="PROSITE" id="PS51387"/>
    </source>
</evidence>
<evidence type="ECO:0000313" key="6">
    <source>
        <dbReference type="Proteomes" id="UP001501509"/>
    </source>
</evidence>
<dbReference type="Gene3D" id="3.30.390.50">
    <property type="entry name" value="CO dehydrogenase flavoprotein, C-terminal domain"/>
    <property type="match status" value="1"/>
</dbReference>
<dbReference type="PANTHER" id="PTHR42659:SF2">
    <property type="entry name" value="XANTHINE DEHYDROGENASE SUBUNIT C-RELATED"/>
    <property type="match status" value="1"/>
</dbReference>
<gene>
    <name evidence="5" type="ORF">GCM10010411_37390</name>
</gene>
<keyword evidence="1" id="KW-0285">Flavoprotein</keyword>
<dbReference type="InterPro" id="IPR051312">
    <property type="entry name" value="Diverse_Substr_Oxidored"/>
</dbReference>
<protein>
    <submittedName>
        <fullName evidence="5">Xanthine dehydrogenase family protein subunit M</fullName>
    </submittedName>
</protein>
<dbReference type="EMBL" id="BAAATD010000004">
    <property type="protein sequence ID" value="GAA2600216.1"/>
    <property type="molecule type" value="Genomic_DNA"/>
</dbReference>
<evidence type="ECO:0000313" key="5">
    <source>
        <dbReference type="EMBL" id="GAA2600216.1"/>
    </source>
</evidence>
<keyword evidence="6" id="KW-1185">Reference proteome</keyword>
<dbReference type="Pfam" id="PF03450">
    <property type="entry name" value="CO_deh_flav_C"/>
    <property type="match status" value="1"/>
</dbReference>
<name>A0ABP6C394_9ACTN</name>
<sequence length="285" mass="30335">MEFVRAPGWRQALEVRAAEAGALPVAGGTDVMVEVNAGRCRPEALLDLSPVSELTEWDTAGECVRVGAGVTFTRLIEELGGPLPGLAQAARTVGSRQIRNRGTLGGNLGTAATKGVCHPLLLACAADIEVASAAAGPRMIAAERFYRPDGSTALRADELIRAVHVPAATGPQYFAKVGLRNAMVTAVCSFALVLDTRRRRVGTGIGAAVPAPRSASAAERFLASELDWQGRRPLPDETVEHFARLVGQAADPEDDLRCSAAYRRHALGVIARRTLRWAWNDHRSS</sequence>
<reference evidence="6" key="1">
    <citation type="journal article" date="2019" name="Int. J. Syst. Evol. Microbiol.">
        <title>The Global Catalogue of Microorganisms (GCM) 10K type strain sequencing project: providing services to taxonomists for standard genome sequencing and annotation.</title>
        <authorList>
            <consortium name="The Broad Institute Genomics Platform"/>
            <consortium name="The Broad Institute Genome Sequencing Center for Infectious Disease"/>
            <person name="Wu L."/>
            <person name="Ma J."/>
        </authorList>
    </citation>
    <scope>NUCLEOTIDE SEQUENCE [LARGE SCALE GENOMIC DNA]</scope>
    <source>
        <strain evidence="6">JCM 6833</strain>
    </source>
</reference>
<evidence type="ECO:0000256" key="2">
    <source>
        <dbReference type="ARBA" id="ARBA00022827"/>
    </source>
</evidence>
<dbReference type="Gene3D" id="3.30.465.10">
    <property type="match status" value="1"/>
</dbReference>
<comment type="caution">
    <text evidence="5">The sequence shown here is derived from an EMBL/GenBank/DDBJ whole genome shotgun (WGS) entry which is preliminary data.</text>
</comment>
<dbReference type="InterPro" id="IPR016166">
    <property type="entry name" value="FAD-bd_PCMH"/>
</dbReference>
<evidence type="ECO:0000256" key="3">
    <source>
        <dbReference type="ARBA" id="ARBA00023002"/>
    </source>
</evidence>
<dbReference type="SUPFAM" id="SSF56176">
    <property type="entry name" value="FAD-binding/transporter-associated domain-like"/>
    <property type="match status" value="1"/>
</dbReference>
<dbReference type="InterPro" id="IPR036683">
    <property type="entry name" value="CO_DH_flav_C_dom_sf"/>
</dbReference>
<dbReference type="PANTHER" id="PTHR42659">
    <property type="entry name" value="XANTHINE DEHYDROGENASE SUBUNIT C-RELATED"/>
    <property type="match status" value="1"/>
</dbReference>
<proteinExistence type="predicted"/>
<keyword evidence="2" id="KW-0274">FAD</keyword>
<accession>A0ABP6C394</accession>
<dbReference type="SUPFAM" id="SSF55447">
    <property type="entry name" value="CO dehydrogenase flavoprotein C-terminal domain-like"/>
    <property type="match status" value="1"/>
</dbReference>
<dbReference type="Proteomes" id="UP001501509">
    <property type="component" value="Unassembled WGS sequence"/>
</dbReference>
<dbReference type="InterPro" id="IPR016167">
    <property type="entry name" value="FAD-bd_PCMH_sub1"/>
</dbReference>
<dbReference type="InterPro" id="IPR005107">
    <property type="entry name" value="CO_DH_flav_C"/>
</dbReference>
<dbReference type="RefSeq" id="WP_344542466.1">
    <property type="nucleotide sequence ID" value="NZ_BAAATD010000004.1"/>
</dbReference>
<dbReference type="Gene3D" id="3.30.43.10">
    <property type="entry name" value="Uridine Diphospho-n-acetylenolpyruvylglucosamine Reductase, domain 2"/>
    <property type="match status" value="1"/>
</dbReference>
<dbReference type="InterPro" id="IPR016169">
    <property type="entry name" value="FAD-bd_PCMH_sub2"/>
</dbReference>
<dbReference type="InterPro" id="IPR002346">
    <property type="entry name" value="Mopterin_DH_FAD-bd"/>
</dbReference>
<keyword evidence="3" id="KW-0560">Oxidoreductase</keyword>
<dbReference type="Pfam" id="PF00941">
    <property type="entry name" value="FAD_binding_5"/>
    <property type="match status" value="1"/>
</dbReference>
<organism evidence="5 6">
    <name type="scientific">Actinomadura fulvescens</name>
    <dbReference type="NCBI Taxonomy" id="46160"/>
    <lineage>
        <taxon>Bacteria</taxon>
        <taxon>Bacillati</taxon>
        <taxon>Actinomycetota</taxon>
        <taxon>Actinomycetes</taxon>
        <taxon>Streptosporangiales</taxon>
        <taxon>Thermomonosporaceae</taxon>
        <taxon>Actinomadura</taxon>
    </lineage>
</organism>
<feature type="domain" description="FAD-binding PCMH-type" evidence="4">
    <location>
        <begin position="1"/>
        <end position="170"/>
    </location>
</feature>
<dbReference type="InterPro" id="IPR036318">
    <property type="entry name" value="FAD-bd_PCMH-like_sf"/>
</dbReference>
<evidence type="ECO:0000256" key="1">
    <source>
        <dbReference type="ARBA" id="ARBA00022630"/>
    </source>
</evidence>